<proteinExistence type="predicted"/>
<accession>A0AAV4NIH6</accession>
<reference evidence="1 2" key="1">
    <citation type="submission" date="2021-06" db="EMBL/GenBank/DDBJ databases">
        <title>Caerostris extrusa draft genome.</title>
        <authorList>
            <person name="Kono N."/>
            <person name="Arakawa K."/>
        </authorList>
    </citation>
    <scope>NUCLEOTIDE SEQUENCE [LARGE SCALE GENOMIC DNA]</scope>
</reference>
<keyword evidence="2" id="KW-1185">Reference proteome</keyword>
<protein>
    <submittedName>
        <fullName evidence="1">Uncharacterized protein</fullName>
    </submittedName>
</protein>
<organism evidence="1 2">
    <name type="scientific">Caerostris extrusa</name>
    <name type="common">Bark spider</name>
    <name type="synonym">Caerostris bankana</name>
    <dbReference type="NCBI Taxonomy" id="172846"/>
    <lineage>
        <taxon>Eukaryota</taxon>
        <taxon>Metazoa</taxon>
        <taxon>Ecdysozoa</taxon>
        <taxon>Arthropoda</taxon>
        <taxon>Chelicerata</taxon>
        <taxon>Arachnida</taxon>
        <taxon>Araneae</taxon>
        <taxon>Araneomorphae</taxon>
        <taxon>Entelegynae</taxon>
        <taxon>Araneoidea</taxon>
        <taxon>Araneidae</taxon>
        <taxon>Caerostris</taxon>
    </lineage>
</organism>
<sequence>MGYESPKVTHAVV</sequence>
<name>A0AAV4NIH6_CAEEX</name>
<dbReference type="EMBL" id="BPLR01003339">
    <property type="protein sequence ID" value="GIX83531.1"/>
    <property type="molecule type" value="Genomic_DNA"/>
</dbReference>
<evidence type="ECO:0000313" key="1">
    <source>
        <dbReference type="EMBL" id="GIX83531.1"/>
    </source>
</evidence>
<dbReference type="Proteomes" id="UP001054945">
    <property type="component" value="Unassembled WGS sequence"/>
</dbReference>
<gene>
    <name evidence="1" type="ORF">CEXT_245911</name>
</gene>
<comment type="caution">
    <text evidence="1">The sequence shown here is derived from an EMBL/GenBank/DDBJ whole genome shotgun (WGS) entry which is preliminary data.</text>
</comment>
<feature type="non-terminal residue" evidence="1">
    <location>
        <position position="13"/>
    </location>
</feature>
<evidence type="ECO:0000313" key="2">
    <source>
        <dbReference type="Proteomes" id="UP001054945"/>
    </source>
</evidence>